<keyword evidence="3" id="KW-1185">Reference proteome</keyword>
<dbReference type="EMBL" id="CP012401">
    <property type="protein sequence ID" value="ALG70101.1"/>
    <property type="molecule type" value="Genomic_DNA"/>
</dbReference>
<dbReference type="RefSeq" id="WP_045581530.1">
    <property type="nucleotide sequence ID" value="NZ_CP012401.1"/>
</dbReference>
<accession>A0AAC8VVP4</accession>
<keyword evidence="1" id="KW-0175">Coiled coil</keyword>
<sequence length="409" mass="46993">MDLWEAFDTLIGMELWLAQPATARANQTVVQLEHIFIAGAPLREIHVMELNAARSCKLPLLDQRLGDSRSDTERARFRRVVRDAIQNTEVRLRRQERAWAVIEIYMADQELKPEPVEKRATAVSVPEQDSLDAMLADLRLTLNKPAVQQDREHELRDLRILLQQRDHEIESLRQHLAEQHEREESNRSTKRRLDNALLVAARLNRRIFDLTQEVNDLTNRNRHLEQELLEIRKTAEFHAGRVKKLMAMVNELAAGKLGHDVDAPEPLLRRGTKKRTPEQVQEDRRQILKYVMIRGRVTSADITAKFLLPRSVVSEEIKAMLSTGQLRAIRLPGAKQARIYEAVPDVAVGPTTYDHIMAVARSMPEFQAGDVPTGRYAAYLKIQKLVRDGTLRRRKVGKNVFYSLPTCVE</sequence>
<name>A0AAC8VVP4_9PROT</name>
<reference evidence="3" key="1">
    <citation type="submission" date="2015-08" db="EMBL/GenBank/DDBJ databases">
        <title>Complete Genome Sequence of Azospirillum thiophilum BV-S.</title>
        <authorList>
            <person name="Fomenkov A."/>
            <person name="Vincze T."/>
            <person name="Grabovich M."/>
            <person name="Dubinina G."/>
            <person name="Orlova M."/>
            <person name="Belousova E."/>
            <person name="Roberts R.J."/>
        </authorList>
    </citation>
    <scope>NUCLEOTIDE SEQUENCE [LARGE SCALE GENOMIC DNA]</scope>
    <source>
        <strain evidence="3">BV-S</strain>
    </source>
</reference>
<dbReference type="AlphaFoldDB" id="A0AAC8VVP4"/>
<proteinExistence type="predicted"/>
<evidence type="ECO:0000313" key="2">
    <source>
        <dbReference type="EMBL" id="ALG70101.1"/>
    </source>
</evidence>
<reference evidence="2 3" key="2">
    <citation type="journal article" date="2016" name="Genome Announc.">
        <title>Complete Genome Sequence of a Strain of Azospirillum thiophilum Isolated from a Sulfide Spring.</title>
        <authorList>
            <person name="Fomenkov A."/>
            <person name="Vincze T."/>
            <person name="Grabovich M."/>
            <person name="Anton B.P."/>
            <person name="Dubinina G."/>
            <person name="Orlova M."/>
            <person name="Belousova E."/>
            <person name="Roberts R.J."/>
        </authorList>
    </citation>
    <scope>NUCLEOTIDE SEQUENCE [LARGE SCALE GENOMIC DNA]</scope>
    <source>
        <strain evidence="2 3">BV-S</strain>
    </source>
</reference>
<dbReference type="InterPro" id="IPR036390">
    <property type="entry name" value="WH_DNA-bd_sf"/>
</dbReference>
<dbReference type="SUPFAM" id="SSF46785">
    <property type="entry name" value="Winged helix' DNA-binding domain"/>
    <property type="match status" value="1"/>
</dbReference>
<evidence type="ECO:0000313" key="3">
    <source>
        <dbReference type="Proteomes" id="UP000069935"/>
    </source>
</evidence>
<dbReference type="Proteomes" id="UP000069935">
    <property type="component" value="Chromosome 1"/>
</dbReference>
<protein>
    <submittedName>
        <fullName evidence="2">Uncharacterized protein</fullName>
    </submittedName>
</protein>
<organism evidence="2 3">
    <name type="scientific">Azospirillum thiophilum</name>
    <dbReference type="NCBI Taxonomy" id="528244"/>
    <lineage>
        <taxon>Bacteria</taxon>
        <taxon>Pseudomonadati</taxon>
        <taxon>Pseudomonadota</taxon>
        <taxon>Alphaproteobacteria</taxon>
        <taxon>Rhodospirillales</taxon>
        <taxon>Azospirillaceae</taxon>
        <taxon>Azospirillum</taxon>
    </lineage>
</organism>
<dbReference type="KEGG" id="ati:AL072_03285"/>
<feature type="coiled-coil region" evidence="1">
    <location>
        <begin position="200"/>
        <end position="234"/>
    </location>
</feature>
<evidence type="ECO:0000256" key="1">
    <source>
        <dbReference type="SAM" id="Coils"/>
    </source>
</evidence>
<gene>
    <name evidence="2" type="ORF">AL072_03285</name>
</gene>